<sequence>MSVVIRALRGGDVGAVVEFSLRAWAPVFESFNKVLGEDIYQRVYPDWLASQARDVAQVCRDHAGTTWVAEDDGAPVGFVAVVVSDDRRSADIEMIAVDPRWQRLGVSRALMDFALEQMRAAGVRLVGVVTGGDPGHEPARRAYESAGFTALPLVRYYKAL</sequence>
<evidence type="ECO:0000256" key="2">
    <source>
        <dbReference type="ARBA" id="ARBA00023315"/>
    </source>
</evidence>
<dbReference type="AlphaFoldDB" id="U5W649"/>
<accession>U5W649</accession>
<dbReference type="GO" id="GO:0016747">
    <property type="term" value="F:acyltransferase activity, transferring groups other than amino-acyl groups"/>
    <property type="evidence" value="ECO:0007669"/>
    <property type="project" value="InterPro"/>
</dbReference>
<keyword evidence="5" id="KW-1185">Reference proteome</keyword>
<dbReference type="Pfam" id="PF00583">
    <property type="entry name" value="Acetyltransf_1"/>
    <property type="match status" value="1"/>
</dbReference>
<proteinExistence type="predicted"/>
<evidence type="ECO:0000313" key="5">
    <source>
        <dbReference type="Proteomes" id="UP000017746"/>
    </source>
</evidence>
<organism evidence="4 5">
    <name type="scientific">Actinoplanes friuliensis DSM 7358</name>
    <dbReference type="NCBI Taxonomy" id="1246995"/>
    <lineage>
        <taxon>Bacteria</taxon>
        <taxon>Bacillati</taxon>
        <taxon>Actinomycetota</taxon>
        <taxon>Actinomycetes</taxon>
        <taxon>Micromonosporales</taxon>
        <taxon>Micromonosporaceae</taxon>
        <taxon>Actinoplanes</taxon>
    </lineage>
</organism>
<evidence type="ECO:0000259" key="3">
    <source>
        <dbReference type="PROSITE" id="PS51186"/>
    </source>
</evidence>
<protein>
    <recommendedName>
        <fullName evidence="3">N-acetyltransferase domain-containing protein</fullName>
    </recommendedName>
</protein>
<dbReference type="PATRIC" id="fig|1246995.3.peg.5232"/>
<keyword evidence="2" id="KW-0012">Acyltransferase</keyword>
<name>U5W649_9ACTN</name>
<gene>
    <name evidence="4" type="ORF">AFR_25810</name>
</gene>
<evidence type="ECO:0000256" key="1">
    <source>
        <dbReference type="ARBA" id="ARBA00022679"/>
    </source>
</evidence>
<dbReference type="eggNOG" id="COG0456">
    <property type="taxonomic scope" value="Bacteria"/>
</dbReference>
<reference evidence="4 5" key="1">
    <citation type="journal article" date="2014" name="J. Biotechnol.">
        <title>Complete genome sequence of the actinobacterium Actinoplanes friuliensis HAG 010964, producer of the lipopeptide antibiotic friulimycin.</title>
        <authorList>
            <person name="Ruckert C."/>
            <person name="Szczepanowski R."/>
            <person name="Albersmeier A."/>
            <person name="Goesmann A."/>
            <person name="Fischer N."/>
            <person name="Steinkamper A."/>
            <person name="Puhler A."/>
            <person name="Biener R."/>
            <person name="Schwartz D."/>
            <person name="Kalinowski J."/>
        </authorList>
    </citation>
    <scope>NUCLEOTIDE SEQUENCE [LARGE SCALE GENOMIC DNA]</scope>
    <source>
        <strain evidence="4 5">DSM 7358</strain>
    </source>
</reference>
<dbReference type="OrthoDB" id="9803233at2"/>
<dbReference type="KEGG" id="afs:AFR_25810"/>
<dbReference type="RefSeq" id="WP_023364117.1">
    <property type="nucleotide sequence ID" value="NC_022657.1"/>
</dbReference>
<evidence type="ECO:0000313" key="4">
    <source>
        <dbReference type="EMBL" id="AGZ43426.1"/>
    </source>
</evidence>
<keyword evidence="1" id="KW-0808">Transferase</keyword>
<dbReference type="Proteomes" id="UP000017746">
    <property type="component" value="Chromosome"/>
</dbReference>
<dbReference type="CDD" id="cd04301">
    <property type="entry name" value="NAT_SF"/>
    <property type="match status" value="1"/>
</dbReference>
<dbReference type="Gene3D" id="3.40.630.30">
    <property type="match status" value="1"/>
</dbReference>
<dbReference type="HOGENOM" id="CLU_118025_0_0_11"/>
<dbReference type="EMBL" id="CP006272">
    <property type="protein sequence ID" value="AGZ43426.1"/>
    <property type="molecule type" value="Genomic_DNA"/>
</dbReference>
<dbReference type="InterPro" id="IPR000182">
    <property type="entry name" value="GNAT_dom"/>
</dbReference>
<feature type="domain" description="N-acetyltransferase" evidence="3">
    <location>
        <begin position="3"/>
        <end position="160"/>
    </location>
</feature>
<dbReference type="SUPFAM" id="SSF55729">
    <property type="entry name" value="Acyl-CoA N-acyltransferases (Nat)"/>
    <property type="match status" value="1"/>
</dbReference>
<dbReference type="InterPro" id="IPR050832">
    <property type="entry name" value="Bact_Acetyltransf"/>
</dbReference>
<dbReference type="InterPro" id="IPR016181">
    <property type="entry name" value="Acyl_CoA_acyltransferase"/>
</dbReference>
<dbReference type="PROSITE" id="PS51186">
    <property type="entry name" value="GNAT"/>
    <property type="match status" value="1"/>
</dbReference>
<dbReference type="STRING" id="1246995.AFR_25810"/>
<dbReference type="PANTHER" id="PTHR43877">
    <property type="entry name" value="AMINOALKYLPHOSPHONATE N-ACETYLTRANSFERASE-RELATED-RELATED"/>
    <property type="match status" value="1"/>
</dbReference>